<evidence type="ECO:0000313" key="4">
    <source>
        <dbReference type="Proteomes" id="UP000013988"/>
    </source>
</evidence>
<feature type="transmembrane region" description="Helical" evidence="1">
    <location>
        <begin position="47"/>
        <end position="68"/>
    </location>
</feature>
<comment type="caution">
    <text evidence="3">The sequence shown here is derived from an EMBL/GenBank/DDBJ whole genome shotgun (WGS) entry which is preliminary data.</text>
</comment>
<gene>
    <name evidence="3" type="ORF">A500_11044</name>
</gene>
<sequence length="71" mass="7801">MLIFSGATLPYDVMPIALQKVSDILPLTQGIKLLKSASLNLSIDNEMLPILVISILAVICIGVAIKFFRWE</sequence>
<keyword evidence="4" id="KW-1185">Reference proteome</keyword>
<dbReference type="PANTHER" id="PTHR43027">
    <property type="entry name" value="DOXORUBICIN RESISTANCE ABC TRANSPORTER PERMEASE PROTEIN DRRC-RELATED"/>
    <property type="match status" value="1"/>
</dbReference>
<dbReference type="EMBL" id="ASRV01000132">
    <property type="protein sequence ID" value="EOR25030.1"/>
    <property type="molecule type" value="Genomic_DNA"/>
</dbReference>
<dbReference type="AlphaFoldDB" id="R9C7Q0"/>
<dbReference type="InterPro" id="IPR047817">
    <property type="entry name" value="ABC2_TM_bact-type"/>
</dbReference>
<dbReference type="PROSITE" id="PS51012">
    <property type="entry name" value="ABC_TM2"/>
    <property type="match status" value="1"/>
</dbReference>
<evidence type="ECO:0000256" key="1">
    <source>
        <dbReference type="SAM" id="Phobius"/>
    </source>
</evidence>
<organism evidence="3 4">
    <name type="scientific">Clostridium sartagoforme AAU1</name>
    <dbReference type="NCBI Taxonomy" id="1202534"/>
    <lineage>
        <taxon>Bacteria</taxon>
        <taxon>Bacillati</taxon>
        <taxon>Bacillota</taxon>
        <taxon>Clostridia</taxon>
        <taxon>Eubacteriales</taxon>
        <taxon>Clostridiaceae</taxon>
        <taxon>Clostridium</taxon>
    </lineage>
</organism>
<feature type="domain" description="ABC transmembrane type-2" evidence="2">
    <location>
        <begin position="1"/>
        <end position="71"/>
    </location>
</feature>
<proteinExistence type="predicted"/>
<keyword evidence="1" id="KW-1133">Transmembrane helix</keyword>
<evidence type="ECO:0000259" key="2">
    <source>
        <dbReference type="PROSITE" id="PS51012"/>
    </source>
</evidence>
<dbReference type="PATRIC" id="fig|1202534.3.peg.2189"/>
<keyword evidence="1" id="KW-0812">Transmembrane</keyword>
<accession>R9C7Q0</accession>
<dbReference type="InterPro" id="IPR052902">
    <property type="entry name" value="ABC-2_transporter"/>
</dbReference>
<reference evidence="3 4" key="1">
    <citation type="submission" date="2013-03" db="EMBL/GenBank/DDBJ databases">
        <title>Whole genome shotgun sequencing of Clostridium sartagoforme AAU1.</title>
        <authorList>
            <person name="Joshi C.G."/>
            <person name="Duggirala S.M."/>
            <person name="Nathani N.M."/>
            <person name="Bhatt V.D."/>
            <person name="Patel A.K."/>
            <person name="Pandya P.R."/>
            <person name="KaPatel J.A."/>
        </authorList>
    </citation>
    <scope>NUCLEOTIDE SEQUENCE [LARGE SCALE GENOMIC DNA]</scope>
    <source>
        <strain evidence="3 4">AAU1</strain>
    </source>
</reference>
<dbReference type="PANTHER" id="PTHR43027:SF2">
    <property type="entry name" value="TRANSPORT PERMEASE PROTEIN"/>
    <property type="match status" value="1"/>
</dbReference>
<dbReference type="Proteomes" id="UP000013988">
    <property type="component" value="Unassembled WGS sequence"/>
</dbReference>
<evidence type="ECO:0000313" key="3">
    <source>
        <dbReference type="EMBL" id="EOR25030.1"/>
    </source>
</evidence>
<keyword evidence="1" id="KW-0472">Membrane</keyword>
<protein>
    <submittedName>
        <fullName evidence="3">Putative drug resistance ABC-2 type transporter, permease</fullName>
    </submittedName>
</protein>
<name>R9C7Q0_9CLOT</name>